<dbReference type="Pfam" id="PF02771">
    <property type="entry name" value="Acyl-CoA_dh_N"/>
    <property type="match status" value="1"/>
</dbReference>
<dbReference type="OrthoDB" id="7328575at2"/>
<sequence length="351" mass="36967">MRWELSAEQQEFQSVLRDWLARRCPSSRVRAWLDSGDPAEFEQDFAAEGWSAVGSPEALGGQGGDLIELALVAEELGRCAAPSSAWLGSVLAVPVLASTPDVAKELLADNVTTVPVVSCDGPPAGHALVESGHGITGSVRAVLGADRATRLLVPVRNSGFVLVDTESAGVVVRRRQPTDRSRSVADVELAAVQGTAVDAEVGVLADMASRAAVLISADALGVAERLLAMTVEYSLQRKQFGVPIGSFQAVKHAAAEMLVTVEAARSIVYMAAASVQAGHPEAALRAAAAKAQVTARVSALADTALTLHGAIGYTWEHDLQLYFKRAKLTERLFGSPSTWNERIATELALVP</sequence>
<keyword evidence="4" id="KW-0274">FAD</keyword>
<dbReference type="EMBL" id="SNXZ01000008">
    <property type="protein sequence ID" value="TDP91888.1"/>
    <property type="molecule type" value="Genomic_DNA"/>
</dbReference>
<protein>
    <submittedName>
        <fullName evidence="8">Alkylation response protein AidB-like acyl-CoA dehydrogenase</fullName>
    </submittedName>
</protein>
<proteinExistence type="inferred from homology"/>
<dbReference type="GO" id="GO:0003995">
    <property type="term" value="F:acyl-CoA dehydrogenase activity"/>
    <property type="evidence" value="ECO:0007669"/>
    <property type="project" value="TreeGrafter"/>
</dbReference>
<evidence type="ECO:0000256" key="4">
    <source>
        <dbReference type="ARBA" id="ARBA00022827"/>
    </source>
</evidence>
<feature type="domain" description="Acyl-CoA dehydrogenase/oxidase C-terminal" evidence="6">
    <location>
        <begin position="212"/>
        <end position="335"/>
    </location>
</feature>
<comment type="cofactor">
    <cofactor evidence="1">
        <name>FAD</name>
        <dbReference type="ChEBI" id="CHEBI:57692"/>
    </cofactor>
</comment>
<dbReference type="InterPro" id="IPR009075">
    <property type="entry name" value="AcylCo_DH/oxidase_C"/>
</dbReference>
<evidence type="ECO:0000256" key="5">
    <source>
        <dbReference type="ARBA" id="ARBA00023002"/>
    </source>
</evidence>
<dbReference type="Gene3D" id="1.10.540.10">
    <property type="entry name" value="Acyl-CoA dehydrogenase/oxidase, N-terminal domain"/>
    <property type="match status" value="1"/>
</dbReference>
<dbReference type="InterPro" id="IPR013786">
    <property type="entry name" value="AcylCoA_DH/ox_N"/>
</dbReference>
<evidence type="ECO:0000313" key="9">
    <source>
        <dbReference type="Proteomes" id="UP000295444"/>
    </source>
</evidence>
<reference evidence="8 9" key="1">
    <citation type="submission" date="2019-03" db="EMBL/GenBank/DDBJ databases">
        <title>Genomic Encyclopedia of Type Strains, Phase IV (KMG-IV): sequencing the most valuable type-strain genomes for metagenomic binning, comparative biology and taxonomic classification.</title>
        <authorList>
            <person name="Goeker M."/>
        </authorList>
    </citation>
    <scope>NUCLEOTIDE SEQUENCE [LARGE SCALE GENOMIC DNA]</scope>
    <source>
        <strain evidence="8 9">DSM 45361</strain>
    </source>
</reference>
<dbReference type="PANTHER" id="PTHR43884">
    <property type="entry name" value="ACYL-COA DEHYDROGENASE"/>
    <property type="match status" value="1"/>
</dbReference>
<evidence type="ECO:0000259" key="7">
    <source>
        <dbReference type="Pfam" id="PF02771"/>
    </source>
</evidence>
<feature type="domain" description="Acyl-CoA dehydrogenase/oxidase N-terminal" evidence="7">
    <location>
        <begin position="6"/>
        <end position="96"/>
    </location>
</feature>
<evidence type="ECO:0000256" key="3">
    <source>
        <dbReference type="ARBA" id="ARBA00022630"/>
    </source>
</evidence>
<dbReference type="InterPro" id="IPR036250">
    <property type="entry name" value="AcylCo_DH-like_C"/>
</dbReference>
<keyword evidence="9" id="KW-1185">Reference proteome</keyword>
<evidence type="ECO:0000259" key="6">
    <source>
        <dbReference type="Pfam" id="PF00441"/>
    </source>
</evidence>
<keyword evidence="3" id="KW-0285">Flavoprotein</keyword>
<evidence type="ECO:0000256" key="1">
    <source>
        <dbReference type="ARBA" id="ARBA00001974"/>
    </source>
</evidence>
<dbReference type="Pfam" id="PF00441">
    <property type="entry name" value="Acyl-CoA_dh_1"/>
    <property type="match status" value="1"/>
</dbReference>
<comment type="similarity">
    <text evidence="2">Belongs to the acyl-CoA dehydrogenase family.</text>
</comment>
<dbReference type="InterPro" id="IPR037069">
    <property type="entry name" value="AcylCoA_DH/ox_N_sf"/>
</dbReference>
<comment type="caution">
    <text evidence="8">The sequence shown here is derived from an EMBL/GenBank/DDBJ whole genome shotgun (WGS) entry which is preliminary data.</text>
</comment>
<dbReference type="InterPro" id="IPR046373">
    <property type="entry name" value="Acyl-CoA_Oxase/DH_mid-dom_sf"/>
</dbReference>
<evidence type="ECO:0000313" key="8">
    <source>
        <dbReference type="EMBL" id="TDP91888.1"/>
    </source>
</evidence>
<dbReference type="Gene3D" id="2.40.110.10">
    <property type="entry name" value="Butyryl-CoA Dehydrogenase, subunit A, domain 2"/>
    <property type="match status" value="1"/>
</dbReference>
<dbReference type="RefSeq" id="WP_133853465.1">
    <property type="nucleotide sequence ID" value="NZ_SNXZ01000008.1"/>
</dbReference>
<evidence type="ECO:0000256" key="2">
    <source>
        <dbReference type="ARBA" id="ARBA00009347"/>
    </source>
</evidence>
<accession>A0A4V3CXW7</accession>
<dbReference type="AlphaFoldDB" id="A0A4V3CXW7"/>
<dbReference type="SUPFAM" id="SSF47203">
    <property type="entry name" value="Acyl-CoA dehydrogenase C-terminal domain-like"/>
    <property type="match status" value="1"/>
</dbReference>
<dbReference type="InterPro" id="IPR009100">
    <property type="entry name" value="AcylCoA_DH/oxidase_NM_dom_sf"/>
</dbReference>
<dbReference type="SUPFAM" id="SSF56645">
    <property type="entry name" value="Acyl-CoA dehydrogenase NM domain-like"/>
    <property type="match status" value="1"/>
</dbReference>
<dbReference type="Gene3D" id="1.20.140.10">
    <property type="entry name" value="Butyryl-CoA Dehydrogenase, subunit A, domain 3"/>
    <property type="match status" value="1"/>
</dbReference>
<organism evidence="8 9">
    <name type="scientific">Labedaea rhizosphaerae</name>
    <dbReference type="NCBI Taxonomy" id="598644"/>
    <lineage>
        <taxon>Bacteria</taxon>
        <taxon>Bacillati</taxon>
        <taxon>Actinomycetota</taxon>
        <taxon>Actinomycetes</taxon>
        <taxon>Pseudonocardiales</taxon>
        <taxon>Pseudonocardiaceae</taxon>
        <taxon>Labedaea</taxon>
    </lineage>
</organism>
<gene>
    <name evidence="8" type="ORF">EV186_10898</name>
</gene>
<name>A0A4V3CXW7_LABRH</name>
<dbReference type="GO" id="GO:0050660">
    <property type="term" value="F:flavin adenine dinucleotide binding"/>
    <property type="evidence" value="ECO:0007669"/>
    <property type="project" value="InterPro"/>
</dbReference>
<dbReference type="PANTHER" id="PTHR43884:SF20">
    <property type="entry name" value="ACYL-COA DEHYDROGENASE FADE28"/>
    <property type="match status" value="1"/>
</dbReference>
<keyword evidence="5" id="KW-0560">Oxidoreductase</keyword>
<dbReference type="Proteomes" id="UP000295444">
    <property type="component" value="Unassembled WGS sequence"/>
</dbReference>